<dbReference type="EMBL" id="JBHTJA010000030">
    <property type="protein sequence ID" value="MFD0902098.1"/>
    <property type="molecule type" value="Genomic_DNA"/>
</dbReference>
<sequence length="669" mass="75365">MLDPRKVQTAVLDGPMSLHPIAMPFDRPSAKLMRGRYEHRGFYCGKWLGGCGKKLQTKIGEIRIPHFSHIAEGRTVISCRRPSNDEKSADHLYIRRDLAAWARDQGRQVGDMRLNGEVPGEGGLCSGVTVPLQDGGVLEVSIRDGFGKHAKRLWDRRNRELAGGRRQQIDWLFAEGLDLEHVYAEQGYAFMIKCDYVGMERSVKIGTKTRGRVTEWADLSECRLTDEGLWTPFLADAKARHPRRRKTPSQPPAPPKAKKAKAAKPRPSAASRSTDLPGFPVIPDQLRVVPRAQMSTPVHDAAWGRNAHVLPVRIGDGARNLAGTGAKLLLPNPATDLQPEELHRLEPPCTVMTSAEDWVIYAAGIEPLNLAPSTSEPPKKSPETEAGQDEAPIESEKQRETRKVVESLLWRMRNVGVAETAKISEMIEAAMPLLSEADRRWAENQIRRLREQNKRMRNFREKRQRPAVDQGQAEMEMSHWLDMALAELELGNRHEARRCHAIACEMFGRLPPKQVTSARRRLDGVRQLIEKPDPIRAGRGAPGQRPARGTARRPADDGIEKVVPGIRQLLETAARNQAFITWHQLQNALTRKLPTDPISRRLILIKVDSETDRSEPLLSALVVTGDSEMDPLYPEVARALGRGFDSNEDAEYLEWSMHVLRVHRTWRYR</sequence>
<evidence type="ECO:0000313" key="3">
    <source>
        <dbReference type="Proteomes" id="UP001596972"/>
    </source>
</evidence>
<protein>
    <submittedName>
        <fullName evidence="2">Competence protein CoiA family protein</fullName>
    </submittedName>
</protein>
<dbReference type="RefSeq" id="WP_378299548.1">
    <property type="nucleotide sequence ID" value="NZ_JBHTJA010000030.1"/>
</dbReference>
<feature type="compositionally biased region" description="Low complexity" evidence="1">
    <location>
        <begin position="537"/>
        <end position="549"/>
    </location>
</feature>
<evidence type="ECO:0000256" key="1">
    <source>
        <dbReference type="SAM" id="MobiDB-lite"/>
    </source>
</evidence>
<keyword evidence="3" id="KW-1185">Reference proteome</keyword>
<accession>A0ABW3ET67</accession>
<evidence type="ECO:0000313" key="2">
    <source>
        <dbReference type="EMBL" id="MFD0902098.1"/>
    </source>
</evidence>
<feature type="region of interest" description="Disordered" evidence="1">
    <location>
        <begin position="369"/>
        <end position="399"/>
    </location>
</feature>
<gene>
    <name evidence="2" type="ORF">ACFQ11_16975</name>
</gene>
<comment type="caution">
    <text evidence="2">The sequence shown here is derived from an EMBL/GenBank/DDBJ whole genome shotgun (WGS) entry which is preliminary data.</text>
</comment>
<organism evidence="2 3">
    <name type="scientific">Actinomadura sediminis</name>
    <dbReference type="NCBI Taxonomy" id="1038904"/>
    <lineage>
        <taxon>Bacteria</taxon>
        <taxon>Bacillati</taxon>
        <taxon>Actinomycetota</taxon>
        <taxon>Actinomycetes</taxon>
        <taxon>Streptosporangiales</taxon>
        <taxon>Thermomonosporaceae</taxon>
        <taxon>Actinomadura</taxon>
    </lineage>
</organism>
<reference evidence="3" key="1">
    <citation type="journal article" date="2019" name="Int. J. Syst. Evol. Microbiol.">
        <title>The Global Catalogue of Microorganisms (GCM) 10K type strain sequencing project: providing services to taxonomists for standard genome sequencing and annotation.</title>
        <authorList>
            <consortium name="The Broad Institute Genomics Platform"/>
            <consortium name="The Broad Institute Genome Sequencing Center for Infectious Disease"/>
            <person name="Wu L."/>
            <person name="Ma J."/>
        </authorList>
    </citation>
    <scope>NUCLEOTIDE SEQUENCE [LARGE SCALE GENOMIC DNA]</scope>
    <source>
        <strain evidence="3">JCM 31202</strain>
    </source>
</reference>
<dbReference type="Proteomes" id="UP001596972">
    <property type="component" value="Unassembled WGS sequence"/>
</dbReference>
<feature type="region of interest" description="Disordered" evidence="1">
    <location>
        <begin position="533"/>
        <end position="558"/>
    </location>
</feature>
<proteinExistence type="predicted"/>
<name>A0ABW3ET67_9ACTN</name>
<feature type="region of interest" description="Disordered" evidence="1">
    <location>
        <begin position="236"/>
        <end position="282"/>
    </location>
</feature>